<protein>
    <submittedName>
        <fullName evidence="5">Lrp/AsnC family transcriptional regulator, leucine-responsive regulatory protein</fullName>
    </submittedName>
</protein>
<feature type="domain" description="HTH asnC-type" evidence="4">
    <location>
        <begin position="11"/>
        <end position="72"/>
    </location>
</feature>
<dbReference type="Pfam" id="PF13412">
    <property type="entry name" value="HTH_24"/>
    <property type="match status" value="1"/>
</dbReference>
<dbReference type="SMART" id="SM00344">
    <property type="entry name" value="HTH_ASNC"/>
    <property type="match status" value="1"/>
</dbReference>
<evidence type="ECO:0000313" key="5">
    <source>
        <dbReference type="EMBL" id="SMC37084.1"/>
    </source>
</evidence>
<dbReference type="SUPFAM" id="SSF54909">
    <property type="entry name" value="Dimeric alpha+beta barrel"/>
    <property type="match status" value="1"/>
</dbReference>
<evidence type="ECO:0000256" key="2">
    <source>
        <dbReference type="ARBA" id="ARBA00023125"/>
    </source>
</evidence>
<dbReference type="GO" id="GO:0043200">
    <property type="term" value="P:response to amino acid"/>
    <property type="evidence" value="ECO:0007669"/>
    <property type="project" value="TreeGrafter"/>
</dbReference>
<dbReference type="OrthoDB" id="9800326at2"/>
<dbReference type="PRINTS" id="PR00033">
    <property type="entry name" value="HTHASNC"/>
</dbReference>
<evidence type="ECO:0000256" key="1">
    <source>
        <dbReference type="ARBA" id="ARBA00023015"/>
    </source>
</evidence>
<reference evidence="6" key="1">
    <citation type="submission" date="2017-04" db="EMBL/GenBank/DDBJ databases">
        <authorList>
            <person name="Varghese N."/>
            <person name="Submissions S."/>
        </authorList>
    </citation>
    <scope>NUCLEOTIDE SEQUENCE [LARGE SCALE GENOMIC DNA]</scope>
    <source>
        <strain evidence="6">DSM 12126</strain>
    </source>
</reference>
<dbReference type="SUPFAM" id="SSF46785">
    <property type="entry name" value="Winged helix' DNA-binding domain"/>
    <property type="match status" value="1"/>
</dbReference>
<dbReference type="Pfam" id="PF01037">
    <property type="entry name" value="AsnC_trans_reg"/>
    <property type="match status" value="1"/>
</dbReference>
<keyword evidence="1" id="KW-0805">Transcription regulation</keyword>
<evidence type="ECO:0000256" key="3">
    <source>
        <dbReference type="ARBA" id="ARBA00023163"/>
    </source>
</evidence>
<dbReference type="STRING" id="151894.SAMN04488524_0022"/>
<dbReference type="InterPro" id="IPR036388">
    <property type="entry name" value="WH-like_DNA-bd_sf"/>
</dbReference>
<dbReference type="Gene3D" id="3.30.70.920">
    <property type="match status" value="1"/>
</dbReference>
<gene>
    <name evidence="5" type="ORF">SAMN04488524_0022</name>
</gene>
<dbReference type="AlphaFoldDB" id="A0A1W1YLQ9"/>
<dbReference type="PANTHER" id="PTHR30154">
    <property type="entry name" value="LEUCINE-RESPONSIVE REGULATORY PROTEIN"/>
    <property type="match status" value="1"/>
</dbReference>
<keyword evidence="6" id="KW-1185">Reference proteome</keyword>
<dbReference type="InterPro" id="IPR036390">
    <property type="entry name" value="WH_DNA-bd_sf"/>
</dbReference>
<dbReference type="PROSITE" id="PS50956">
    <property type="entry name" value="HTH_ASNC_2"/>
    <property type="match status" value="1"/>
</dbReference>
<organism evidence="5 6">
    <name type="scientific">Pedobacter africanus</name>
    <dbReference type="NCBI Taxonomy" id="151894"/>
    <lineage>
        <taxon>Bacteria</taxon>
        <taxon>Pseudomonadati</taxon>
        <taxon>Bacteroidota</taxon>
        <taxon>Sphingobacteriia</taxon>
        <taxon>Sphingobacteriales</taxon>
        <taxon>Sphingobacteriaceae</taxon>
        <taxon>Pedobacter</taxon>
    </lineage>
</organism>
<dbReference type="InterPro" id="IPR011008">
    <property type="entry name" value="Dimeric_a/b-barrel"/>
</dbReference>
<sequence length="162" mass="18451">MTTPNQTTPNPDTLDFEILKILVRNSRLGSKGIGMLLNRSKSVIAERINRMEANGIIKNYVAIADHKKLNSLFISCILVRVKDHSSQALDLFKHSVSDFEEVLECLHITGHFDFYIKAVVEHMASFNYFLTEKLGYLPNLAEVKSLPVIDEVKREVLYPVFN</sequence>
<evidence type="ECO:0000313" key="6">
    <source>
        <dbReference type="Proteomes" id="UP000192756"/>
    </source>
</evidence>
<dbReference type="GO" id="GO:0043565">
    <property type="term" value="F:sequence-specific DNA binding"/>
    <property type="evidence" value="ECO:0007669"/>
    <property type="project" value="InterPro"/>
</dbReference>
<dbReference type="InterPro" id="IPR019888">
    <property type="entry name" value="Tscrpt_reg_AsnC-like"/>
</dbReference>
<dbReference type="Proteomes" id="UP000192756">
    <property type="component" value="Unassembled WGS sequence"/>
</dbReference>
<name>A0A1W1YLQ9_9SPHI</name>
<accession>A0A1W1YLQ9</accession>
<evidence type="ECO:0000259" key="4">
    <source>
        <dbReference type="PROSITE" id="PS50956"/>
    </source>
</evidence>
<proteinExistence type="predicted"/>
<keyword evidence="3" id="KW-0804">Transcription</keyword>
<dbReference type="PANTHER" id="PTHR30154:SF34">
    <property type="entry name" value="TRANSCRIPTIONAL REGULATOR AZLB"/>
    <property type="match status" value="1"/>
</dbReference>
<keyword evidence="2" id="KW-0238">DNA-binding</keyword>
<dbReference type="RefSeq" id="WP_084236241.1">
    <property type="nucleotide sequence ID" value="NZ_FWXT01000001.1"/>
</dbReference>
<dbReference type="InterPro" id="IPR000485">
    <property type="entry name" value="AsnC-type_HTH_dom"/>
</dbReference>
<dbReference type="Gene3D" id="1.10.10.10">
    <property type="entry name" value="Winged helix-like DNA-binding domain superfamily/Winged helix DNA-binding domain"/>
    <property type="match status" value="1"/>
</dbReference>
<dbReference type="EMBL" id="FWXT01000001">
    <property type="protein sequence ID" value="SMC37084.1"/>
    <property type="molecule type" value="Genomic_DNA"/>
</dbReference>
<dbReference type="InterPro" id="IPR019887">
    <property type="entry name" value="Tscrpt_reg_AsnC/Lrp_C"/>
</dbReference>
<dbReference type="GO" id="GO:0005829">
    <property type="term" value="C:cytosol"/>
    <property type="evidence" value="ECO:0007669"/>
    <property type="project" value="TreeGrafter"/>
</dbReference>